<reference evidence="1 2" key="1">
    <citation type="submission" date="2024-04" db="EMBL/GenBank/DDBJ databases">
        <title>Tritrichomonas musculus Genome.</title>
        <authorList>
            <person name="Alves-Ferreira E."/>
            <person name="Grigg M."/>
            <person name="Lorenzi H."/>
            <person name="Galac M."/>
        </authorList>
    </citation>
    <scope>NUCLEOTIDE SEQUENCE [LARGE SCALE GENOMIC DNA]</scope>
    <source>
        <strain evidence="1 2">EAF2021</strain>
    </source>
</reference>
<dbReference type="EMBL" id="JAPFFF010000018">
    <property type="protein sequence ID" value="KAK8861167.1"/>
    <property type="molecule type" value="Genomic_DNA"/>
</dbReference>
<protein>
    <submittedName>
        <fullName evidence="1">Uncharacterized protein</fullName>
    </submittedName>
</protein>
<proteinExistence type="predicted"/>
<accession>A0ABR2IDK7</accession>
<comment type="caution">
    <text evidence="1">The sequence shown here is derived from an EMBL/GenBank/DDBJ whole genome shotgun (WGS) entry which is preliminary data.</text>
</comment>
<evidence type="ECO:0000313" key="1">
    <source>
        <dbReference type="EMBL" id="KAK8861167.1"/>
    </source>
</evidence>
<evidence type="ECO:0000313" key="2">
    <source>
        <dbReference type="Proteomes" id="UP001470230"/>
    </source>
</evidence>
<keyword evidence="2" id="KW-1185">Reference proteome</keyword>
<name>A0ABR2IDK7_9EUKA</name>
<gene>
    <name evidence="1" type="ORF">M9Y10_012862</name>
</gene>
<dbReference type="Proteomes" id="UP001470230">
    <property type="component" value="Unassembled WGS sequence"/>
</dbReference>
<organism evidence="1 2">
    <name type="scientific">Tritrichomonas musculus</name>
    <dbReference type="NCBI Taxonomy" id="1915356"/>
    <lineage>
        <taxon>Eukaryota</taxon>
        <taxon>Metamonada</taxon>
        <taxon>Parabasalia</taxon>
        <taxon>Tritrichomonadida</taxon>
        <taxon>Tritrichomonadidae</taxon>
        <taxon>Tritrichomonas</taxon>
    </lineage>
</organism>
<sequence length="192" mass="21508">MNNLIHTVENFCIYAGNMVINAKKGSSFAFIIDKGTRGTIQNHFMINNEEVDSICIQGSTQYLGLPLAAKVSQRKKHIFQKLLCMKQDVSKIANSSLKTVQTIDAIKRFILPRVDYELMINAAPINKLLDVDARIRNQISKKIKAAGIPVDWFCTSKIDGGLNLQSLVERHKALTIRLYVGMHESKDTMSGI</sequence>